<dbReference type="KEGG" id="hda:BB347_17645"/>
<dbReference type="Proteomes" id="UP000185687">
    <property type="component" value="Unassembled WGS sequence"/>
</dbReference>
<dbReference type="EMBL" id="FTNP01000008">
    <property type="protein sequence ID" value="SIS04965.1"/>
    <property type="molecule type" value="Genomic_DNA"/>
</dbReference>
<organism evidence="2 3">
    <name type="scientific">Natronorubrum daqingense</name>
    <dbReference type="NCBI Taxonomy" id="588898"/>
    <lineage>
        <taxon>Archaea</taxon>
        <taxon>Methanobacteriati</taxon>
        <taxon>Methanobacteriota</taxon>
        <taxon>Stenosarchaea group</taxon>
        <taxon>Halobacteria</taxon>
        <taxon>Halobacteriales</taxon>
        <taxon>Natrialbaceae</taxon>
        <taxon>Natronorubrum</taxon>
    </lineage>
</organism>
<accession>A0A1N7FXI9</accession>
<dbReference type="EMBL" id="CP019329">
    <property type="protein sequence ID" value="APX98532.1"/>
    <property type="molecule type" value="Genomic_DNA"/>
</dbReference>
<name>A0A1N7FXI9_9EURY</name>
<proteinExistence type="predicted"/>
<keyword evidence="3" id="KW-1185">Reference proteome</keyword>
<dbReference type="OrthoDB" id="230420at2157"/>
<evidence type="ECO:0000313" key="3">
    <source>
        <dbReference type="Proteomes" id="UP000185687"/>
    </source>
</evidence>
<dbReference type="Proteomes" id="UP000187321">
    <property type="component" value="Plasmid unnamed2"/>
</dbReference>
<evidence type="ECO:0000313" key="2">
    <source>
        <dbReference type="EMBL" id="SIS04965.1"/>
    </source>
</evidence>
<geneLocation type="plasmid" evidence="1">
    <name>unnamed2</name>
</geneLocation>
<evidence type="ECO:0000313" key="4">
    <source>
        <dbReference type="Proteomes" id="UP000187321"/>
    </source>
</evidence>
<protein>
    <submittedName>
        <fullName evidence="2">Uncharacterized protein</fullName>
    </submittedName>
</protein>
<dbReference type="GeneID" id="30957806"/>
<keyword evidence="1" id="KW-0614">Plasmid</keyword>
<dbReference type="RefSeq" id="WP_076583918.1">
    <property type="nucleotide sequence ID" value="NZ_CP019329.1"/>
</dbReference>
<reference evidence="1 4" key="1">
    <citation type="submission" date="2017-01" db="EMBL/GenBank/DDBJ databases">
        <title>Complete genome sequence of Haloterrigena daqingensis type strain (JX313T).</title>
        <authorList>
            <person name="Shuang W."/>
        </authorList>
    </citation>
    <scope>NUCLEOTIDE SEQUENCE [LARGE SCALE GENOMIC DNA]</scope>
    <source>
        <strain evidence="4">JX313</strain>
        <strain evidence="1">JX313T</strain>
        <plasmid evidence="4">Plasmid unnamed2</plasmid>
        <plasmid evidence="1">unnamed2</plasmid>
    </source>
</reference>
<evidence type="ECO:0000313" key="1">
    <source>
        <dbReference type="EMBL" id="APX98532.1"/>
    </source>
</evidence>
<dbReference type="AlphaFoldDB" id="A0A1N7FXI9"/>
<gene>
    <name evidence="1" type="ORF">BB347_17645</name>
    <name evidence="2" type="ORF">SAMN05421809_3536</name>
</gene>
<sequence>MKSNSSNSEADVQAENNDHLNSVVDMMRFEPVHMGSIETAYKSTAPESPTPIGRKPVSNDYVVGDDVGITIPHEHCSHILATGLPQRGKDSFLASVGKNLKDEHGYSYVSVHDDGRMETPLLATPSDDPSVKESLEKFEQTPEGMPTKVFVPATNDLPDHLPSNFTQFTIGVDTLTPQLILRIAGVTGTNSLVENRVKKALDETLSNGGPISDLVSRLQESATEMELTIEQSEIEEDREHNDSTATYAVSHEIDAESALEIAADRIAQLASDDVLASPTASTNIDMETVIENREQGAALCCSFLREDQAGLKYTLMDLWLRLIYRARDENPRLPRVCLEARGLEELAPAQLQHTQYPDRVKSLRKAVQQIAVQGGSRRILLLGSANSLSRVHHPVRSNMPTQFVVQASRETIDALDRTHQLSSAQKEALETFETGVGMLIADGCLQWPIEFRPAPCGVGSADKHWRDRYGRAWGARVRRDPTDALEADWWVSLPDATVHDDGAPEVGDWYLCSQDFPAEIESMDVNCEHVDAALENRRPDGVQTDLSLIPTTERE</sequence>
<reference evidence="2 3" key="2">
    <citation type="submission" date="2017-01" db="EMBL/GenBank/DDBJ databases">
        <authorList>
            <person name="Mah S.A."/>
            <person name="Swanson W.J."/>
            <person name="Moy G.W."/>
            <person name="Vacquier V.D."/>
        </authorList>
    </citation>
    <scope>NUCLEOTIDE SEQUENCE [LARGE SCALE GENOMIC DNA]</scope>
    <source>
        <strain evidence="2 3">CGMCC 1.8909</strain>
    </source>
</reference>